<reference evidence="1 2" key="1">
    <citation type="submission" date="2019-07" db="EMBL/GenBank/DDBJ databases">
        <authorList>
            <person name="Yang M."/>
            <person name="Zhao D."/>
            <person name="Xiang H."/>
        </authorList>
    </citation>
    <scope>NUCLEOTIDE SEQUENCE [LARGE SCALE GENOMIC DNA]</scope>
    <source>
        <strain evidence="1 2">IM1326</strain>
    </source>
</reference>
<gene>
    <name evidence="1" type="ORF">FM042_04910</name>
</gene>
<dbReference type="RefSeq" id="WP_143234887.1">
    <property type="nucleotide sequence ID" value="NZ_VJWL01000001.1"/>
</dbReference>
<name>A0A552X585_9GAMM</name>
<evidence type="ECO:0000313" key="1">
    <source>
        <dbReference type="EMBL" id="TRW50177.1"/>
    </source>
</evidence>
<proteinExistence type="predicted"/>
<organism evidence="1 2">
    <name type="scientific">Aliidiomarina halalkaliphila</name>
    <dbReference type="NCBI Taxonomy" id="2593535"/>
    <lineage>
        <taxon>Bacteria</taxon>
        <taxon>Pseudomonadati</taxon>
        <taxon>Pseudomonadota</taxon>
        <taxon>Gammaproteobacteria</taxon>
        <taxon>Alteromonadales</taxon>
        <taxon>Idiomarinaceae</taxon>
        <taxon>Aliidiomarina</taxon>
    </lineage>
</organism>
<accession>A0A552X585</accession>
<sequence length="200" mass="22893">MEGSTFVSRNKVSLIVGAVCALVLAAGLLTLTAESSATEEELAHQCLSEFETFQNENEGIVDIYNEKFTHDFHVELRQGEAARLRSESDTANQRYQDCEADRPRTSASLCQSLQDQYESRVKRYSDYTRETEKMQADFNERMAAFDEVMWSEEWTTRLSEACGPALGDEVSEDVWTEVCPDYEVGYRLFYAYFDQESPCE</sequence>
<dbReference type="AlphaFoldDB" id="A0A552X585"/>
<evidence type="ECO:0000313" key="2">
    <source>
        <dbReference type="Proteomes" id="UP000320359"/>
    </source>
</evidence>
<keyword evidence="2" id="KW-1185">Reference proteome</keyword>
<comment type="caution">
    <text evidence="1">The sequence shown here is derived from an EMBL/GenBank/DDBJ whole genome shotgun (WGS) entry which is preliminary data.</text>
</comment>
<dbReference type="Proteomes" id="UP000320359">
    <property type="component" value="Unassembled WGS sequence"/>
</dbReference>
<protein>
    <submittedName>
        <fullName evidence="1">Uncharacterized protein</fullName>
    </submittedName>
</protein>
<dbReference type="EMBL" id="VJWL01000001">
    <property type="protein sequence ID" value="TRW50177.1"/>
    <property type="molecule type" value="Genomic_DNA"/>
</dbReference>